<keyword evidence="3" id="KW-1185">Reference proteome</keyword>
<dbReference type="Proteomes" id="UP001500893">
    <property type="component" value="Unassembled WGS sequence"/>
</dbReference>
<evidence type="ECO:0000313" key="2">
    <source>
        <dbReference type="EMBL" id="GAA3122672.1"/>
    </source>
</evidence>
<proteinExistence type="predicted"/>
<sequence>MDVDGLSIYIPIGLVLRFGITFKTRVFPVQVRWIRAPGGRRRSSLVTVERPRTAQPCRVQGRARLTTDTFDVTSLYLSQRKSATTVDAPNRSGARVSRYTLTGLSHAIGLVVDHGKPRRPARDDGAGAFSLGSSDIHG</sequence>
<organism evidence="2 3">
    <name type="scientific">Streptomyces rameus</name>
    <dbReference type="NCBI Taxonomy" id="68261"/>
    <lineage>
        <taxon>Bacteria</taxon>
        <taxon>Bacillati</taxon>
        <taxon>Actinomycetota</taxon>
        <taxon>Actinomycetes</taxon>
        <taxon>Kitasatosporales</taxon>
        <taxon>Streptomycetaceae</taxon>
        <taxon>Streptomyces</taxon>
    </lineage>
</organism>
<evidence type="ECO:0000313" key="3">
    <source>
        <dbReference type="Proteomes" id="UP001500893"/>
    </source>
</evidence>
<reference evidence="3" key="1">
    <citation type="journal article" date="2019" name="Int. J. Syst. Evol. Microbiol.">
        <title>The Global Catalogue of Microorganisms (GCM) 10K type strain sequencing project: providing services to taxonomists for standard genome sequencing and annotation.</title>
        <authorList>
            <consortium name="The Broad Institute Genomics Platform"/>
            <consortium name="The Broad Institute Genome Sequencing Center for Infectious Disease"/>
            <person name="Wu L."/>
            <person name="Ma J."/>
        </authorList>
    </citation>
    <scope>NUCLEOTIDE SEQUENCE [LARGE SCALE GENOMIC DNA]</scope>
    <source>
        <strain evidence="3">JCM 11574</strain>
    </source>
</reference>
<evidence type="ECO:0000256" key="1">
    <source>
        <dbReference type="SAM" id="MobiDB-lite"/>
    </source>
</evidence>
<protein>
    <submittedName>
        <fullName evidence="2">Uncharacterized protein</fullName>
    </submittedName>
</protein>
<accession>A0ABP6MRE7</accession>
<name>A0ABP6MRE7_9ACTN</name>
<comment type="caution">
    <text evidence="2">The sequence shown here is derived from an EMBL/GenBank/DDBJ whole genome shotgun (WGS) entry which is preliminary data.</text>
</comment>
<dbReference type="EMBL" id="BAAAVM010000006">
    <property type="protein sequence ID" value="GAA3122672.1"/>
    <property type="molecule type" value="Genomic_DNA"/>
</dbReference>
<gene>
    <name evidence="2" type="ORF">GCM10010521_07220</name>
</gene>
<feature type="region of interest" description="Disordered" evidence="1">
    <location>
        <begin position="115"/>
        <end position="138"/>
    </location>
</feature>